<reference evidence="3" key="1">
    <citation type="journal article" date="2010" name="ISME J.">
        <title>Metagenome of the Mediterranean deep chlorophyll maximum studied by direct and fosmid library 454 pyrosequencing.</title>
        <authorList>
            <person name="Ghai R."/>
            <person name="Martin-Cuadrado A.B."/>
            <person name="Molto A.G."/>
            <person name="Heredia I.G."/>
            <person name="Cabrera R."/>
            <person name="Martin J."/>
            <person name="Verdu M."/>
            <person name="Deschamps P."/>
            <person name="Moreira D."/>
            <person name="Lopez-Garcia P."/>
            <person name="Mira A."/>
            <person name="Rodriguez-Valera F."/>
        </authorList>
    </citation>
    <scope>NUCLEOTIDE SEQUENCE</scope>
</reference>
<feature type="region of interest" description="Disordered" evidence="1">
    <location>
        <begin position="1"/>
        <end position="30"/>
    </location>
</feature>
<evidence type="ECO:0000256" key="2">
    <source>
        <dbReference type="SAM" id="Phobius"/>
    </source>
</evidence>
<keyword evidence="2" id="KW-0812">Transmembrane</keyword>
<feature type="non-terminal residue" evidence="3">
    <location>
        <position position="198"/>
    </location>
</feature>
<feature type="transmembrane region" description="Helical" evidence="2">
    <location>
        <begin position="115"/>
        <end position="138"/>
    </location>
</feature>
<protein>
    <submittedName>
        <fullName evidence="3">Uncharacterized protein</fullName>
    </submittedName>
</protein>
<name>D6PJA0_9ZZZZ</name>
<proteinExistence type="predicted"/>
<evidence type="ECO:0000313" key="3">
    <source>
        <dbReference type="EMBL" id="ADD95801.1"/>
    </source>
</evidence>
<dbReference type="AlphaFoldDB" id="D6PJA0"/>
<keyword evidence="2" id="KW-1133">Transmembrane helix</keyword>
<organism evidence="3">
    <name type="scientific">uncultured organism MedDCM-OCT-S08-C51</name>
    <dbReference type="NCBI Taxonomy" id="743639"/>
    <lineage>
        <taxon>unclassified sequences</taxon>
        <taxon>environmental samples</taxon>
    </lineage>
</organism>
<dbReference type="EMBL" id="GU943099">
    <property type="protein sequence ID" value="ADD95801.1"/>
    <property type="molecule type" value="Genomic_DNA"/>
</dbReference>
<keyword evidence="2" id="KW-0472">Membrane</keyword>
<accession>D6PJA0</accession>
<sequence length="198" mass="22100">MTVSRGYSRLQDEPALQGSESLDTEPSSRLETKLISSPHLAKMHEAGLLPDTGNNQNLAARWLHQILKDISPPAKVQQENSQKLAKAMADEVIKPSDTAQRFRRYYLLSEVGSDVIYFLAYLLLLTVMALNIGTGTLWPTSATKSLPFSLQASFGTIVTGEEFRHDAIEPIATFERIEDYEQLHGFLDPIHGPLFNML</sequence>
<evidence type="ECO:0000256" key="1">
    <source>
        <dbReference type="SAM" id="MobiDB-lite"/>
    </source>
</evidence>